<evidence type="ECO:0000259" key="3">
    <source>
        <dbReference type="PROSITE" id="PS50086"/>
    </source>
</evidence>
<dbReference type="PROSITE" id="PS50086">
    <property type="entry name" value="TBC_RABGAP"/>
    <property type="match status" value="1"/>
</dbReference>
<proteinExistence type="predicted"/>
<name>A0A2R6NNW8_9APHY</name>
<dbReference type="PANTHER" id="PTHR22957:SF502">
    <property type="entry name" value="SMALL G PROTEIN SIGNALING MODULATOR 2-RELATED"/>
    <property type="match status" value="1"/>
</dbReference>
<evidence type="ECO:0000256" key="1">
    <source>
        <dbReference type="ARBA" id="ARBA00022468"/>
    </source>
</evidence>
<keyword evidence="1" id="KW-0343">GTPase activation</keyword>
<feature type="region of interest" description="Disordered" evidence="2">
    <location>
        <begin position="721"/>
        <end position="752"/>
    </location>
</feature>
<dbReference type="Gene3D" id="1.10.472.80">
    <property type="entry name" value="Ypt/Rab-GAP domain of gyp1p, domain 3"/>
    <property type="match status" value="1"/>
</dbReference>
<dbReference type="STRING" id="98765.A0A2R6NNW8"/>
<feature type="domain" description="Rab-GAP TBC" evidence="3">
    <location>
        <begin position="479"/>
        <end position="648"/>
    </location>
</feature>
<dbReference type="InterPro" id="IPR000195">
    <property type="entry name" value="Rab-GAP-TBC_dom"/>
</dbReference>
<dbReference type="SMART" id="SM00164">
    <property type="entry name" value="TBC"/>
    <property type="match status" value="1"/>
</dbReference>
<dbReference type="GO" id="GO:0005096">
    <property type="term" value="F:GTPase activator activity"/>
    <property type="evidence" value="ECO:0007669"/>
    <property type="project" value="UniProtKB-KW"/>
</dbReference>
<dbReference type="Pfam" id="PF00566">
    <property type="entry name" value="RabGAP-TBC"/>
    <property type="match status" value="1"/>
</dbReference>
<dbReference type="OrthoDB" id="10264062at2759"/>
<dbReference type="AlphaFoldDB" id="A0A2R6NNW8"/>
<dbReference type="PANTHER" id="PTHR22957">
    <property type="entry name" value="TBC1 DOMAIN FAMILY MEMBER GTPASE-ACTIVATING PROTEIN"/>
    <property type="match status" value="1"/>
</dbReference>
<dbReference type="SUPFAM" id="SSF47923">
    <property type="entry name" value="Ypt/Rab-GAP domain of gyp1p"/>
    <property type="match status" value="2"/>
</dbReference>
<evidence type="ECO:0000313" key="5">
    <source>
        <dbReference type="Proteomes" id="UP000186601"/>
    </source>
</evidence>
<evidence type="ECO:0000313" key="4">
    <source>
        <dbReference type="EMBL" id="PSR74123.1"/>
    </source>
</evidence>
<feature type="region of interest" description="Disordered" evidence="2">
    <location>
        <begin position="1"/>
        <end position="22"/>
    </location>
</feature>
<reference evidence="4 5" key="1">
    <citation type="submission" date="2018-02" db="EMBL/GenBank/DDBJ databases">
        <title>Genome sequence of the basidiomycete white-rot fungus Phlebia centrifuga.</title>
        <authorList>
            <person name="Granchi Z."/>
            <person name="Peng M."/>
            <person name="de Vries R.P."/>
            <person name="Hilden K."/>
            <person name="Makela M.R."/>
            <person name="Grigoriev I."/>
            <person name="Riley R."/>
        </authorList>
    </citation>
    <scope>NUCLEOTIDE SEQUENCE [LARGE SCALE GENOMIC DNA]</scope>
    <source>
        <strain evidence="4 5">FBCC195</strain>
    </source>
</reference>
<feature type="region of interest" description="Disordered" evidence="2">
    <location>
        <begin position="187"/>
        <end position="211"/>
    </location>
</feature>
<evidence type="ECO:0000256" key="2">
    <source>
        <dbReference type="SAM" id="MobiDB-lite"/>
    </source>
</evidence>
<feature type="region of interest" description="Disordered" evidence="2">
    <location>
        <begin position="268"/>
        <end position="313"/>
    </location>
</feature>
<dbReference type="EMBL" id="MLYV02001019">
    <property type="protein sequence ID" value="PSR74123.1"/>
    <property type="molecule type" value="Genomic_DNA"/>
</dbReference>
<dbReference type="InterPro" id="IPR035969">
    <property type="entry name" value="Rab-GAP_TBC_sf"/>
</dbReference>
<feature type="compositionally biased region" description="Polar residues" evidence="2">
    <location>
        <begin position="284"/>
        <end position="295"/>
    </location>
</feature>
<organism evidence="4 5">
    <name type="scientific">Hermanssonia centrifuga</name>
    <dbReference type="NCBI Taxonomy" id="98765"/>
    <lineage>
        <taxon>Eukaryota</taxon>
        <taxon>Fungi</taxon>
        <taxon>Dikarya</taxon>
        <taxon>Basidiomycota</taxon>
        <taxon>Agaricomycotina</taxon>
        <taxon>Agaricomycetes</taxon>
        <taxon>Polyporales</taxon>
        <taxon>Meruliaceae</taxon>
        <taxon>Hermanssonia</taxon>
    </lineage>
</organism>
<feature type="compositionally biased region" description="Low complexity" evidence="2">
    <location>
        <begin position="300"/>
        <end position="313"/>
    </location>
</feature>
<sequence>MVEIKSEHLEDSVQSSPSVGVDNHEGSKYRLLYSKSKVYVNPTAYSRDNIPGFVALVKRVGGFSVCLIAANASLQEAVNPSYLLAWLPETLLNEKGQTEWDKFVKIEERTTLDEEDDVVLIDMPFPRPETYAFSVALTSIYSLVIQPPSLSSWHGTIAINIINGTTLPTLHFHDDESRSFTLLQKAPVDPKHSSYPPPQSPNASTSKTGVTWGGEDLLTRLKTYAHIMRSNLQPTLFLIDPSREDIETHSTQIFSDDAVDDILAQSSYANSHSPIPSHRRPRPLTSTPNPYSPRSSILHRSLNSPSPSSSSTSQARLALLQSFSQITRHAAHAAQQILSHPLAKPIIPHLPDPVRSLVNVNGDLEWGSWVEKGGVGEFESARVYLARWARIVAEEGERSRRREAQALPTSSSTELPAENSSLGVFELLHSTSNLPTPKSSRDPSNPIDEKAWKKWFNADGTPKVRIEEMRREIFRRGISPTGTLRKKIWPFLLGVYEWDVDERKRLELWEAKRKHYRDLKDQWWGVPEVFERQDVIEERHRIDVDCRRTDRTQPLFASSTPSIDASEDEKGMHMRYSTISPGLGDIGAQAPTNEHIERLATILLTYNFYETELANQPLTSRRWILIAFKREFAFEDVLRLWEVLWTDYYSNAFVLFVALAVLESHRDVVMRYLVEFDEILKYCNELSMTIELDTTLSQAEVLFLSFAQVVADIDRRQAEESVATPGDLRRRNPVAGDKSPQTARSQSKQATFKTPVLSEEIRDLLKAGR</sequence>
<feature type="compositionally biased region" description="Basic and acidic residues" evidence="2">
    <location>
        <begin position="1"/>
        <end position="11"/>
    </location>
</feature>
<comment type="caution">
    <text evidence="4">The sequence shown here is derived from an EMBL/GenBank/DDBJ whole genome shotgun (WGS) entry which is preliminary data.</text>
</comment>
<feature type="compositionally biased region" description="Polar residues" evidence="2">
    <location>
        <begin position="739"/>
        <end position="752"/>
    </location>
</feature>
<dbReference type="Proteomes" id="UP000186601">
    <property type="component" value="Unassembled WGS sequence"/>
</dbReference>
<accession>A0A2R6NNW8</accession>
<gene>
    <name evidence="4" type="ORF">PHLCEN_2v10079</name>
</gene>
<protein>
    <recommendedName>
        <fullName evidence="3">Rab-GAP TBC domain-containing protein</fullName>
    </recommendedName>
</protein>
<keyword evidence="5" id="KW-1185">Reference proteome</keyword>